<dbReference type="Proteomes" id="UP000754644">
    <property type="component" value="Unassembled WGS sequence"/>
</dbReference>
<dbReference type="InterPro" id="IPR029058">
    <property type="entry name" value="AB_hydrolase_fold"/>
</dbReference>
<dbReference type="EMBL" id="JABMOJ010000347">
    <property type="protein sequence ID" value="NQV65554.1"/>
    <property type="molecule type" value="Genomic_DNA"/>
</dbReference>
<dbReference type="Pfam" id="PF01738">
    <property type="entry name" value="DLH"/>
    <property type="match status" value="1"/>
</dbReference>
<sequence>MIEQHIDIQTQDGAMNTFITHPEEGGPFPVVMFYMDAPGKREELHDMARRIATVGYYVILPNLYYRKTREFVFERNDAGMKSMMEVASHLRIKLIMEDTQTLLDFLETDPHANVTKIGAVGYCMSGPFVFAAASQFADRIQCAASIYGANLMTKRDDSPHLSANKIKGEMYFACAEIDHYAPKETIDALDAHLKTCNINYRIEWYPGAEHGFAFPDRGEIYHKPSAERHWSRLFDLFQRNLRDGD</sequence>
<proteinExistence type="predicted"/>
<evidence type="ECO:0000259" key="1">
    <source>
        <dbReference type="Pfam" id="PF01738"/>
    </source>
</evidence>
<dbReference type="PANTHER" id="PTHR46623:SF10">
    <property type="entry name" value="CARBOXYMETHYLENEBUTENOLIDASE HOMOLOG"/>
    <property type="match status" value="1"/>
</dbReference>
<dbReference type="SUPFAM" id="SSF53474">
    <property type="entry name" value="alpha/beta-Hydrolases"/>
    <property type="match status" value="1"/>
</dbReference>
<accession>A0A972VWG1</accession>
<name>A0A972VWG1_9GAMM</name>
<evidence type="ECO:0000313" key="2">
    <source>
        <dbReference type="EMBL" id="NQV65554.1"/>
    </source>
</evidence>
<dbReference type="InterPro" id="IPR002925">
    <property type="entry name" value="Dienelactn_hydro"/>
</dbReference>
<dbReference type="InterPro" id="IPR051049">
    <property type="entry name" value="Dienelactone_hydrolase-like"/>
</dbReference>
<protein>
    <submittedName>
        <fullName evidence="2">Dienelactone hydrolase family protein</fullName>
    </submittedName>
</protein>
<gene>
    <name evidence="2" type="ORF">HQ497_09330</name>
</gene>
<dbReference type="GO" id="GO:0016787">
    <property type="term" value="F:hydrolase activity"/>
    <property type="evidence" value="ECO:0007669"/>
    <property type="project" value="UniProtKB-KW"/>
</dbReference>
<dbReference type="Gene3D" id="3.40.50.1820">
    <property type="entry name" value="alpha/beta hydrolase"/>
    <property type="match status" value="1"/>
</dbReference>
<dbReference type="AlphaFoldDB" id="A0A972VWG1"/>
<feature type="domain" description="Dienelactone hydrolase" evidence="1">
    <location>
        <begin position="16"/>
        <end position="239"/>
    </location>
</feature>
<organism evidence="2 3">
    <name type="scientific">SAR86 cluster bacterium</name>
    <dbReference type="NCBI Taxonomy" id="2030880"/>
    <lineage>
        <taxon>Bacteria</taxon>
        <taxon>Pseudomonadati</taxon>
        <taxon>Pseudomonadota</taxon>
        <taxon>Gammaproteobacteria</taxon>
        <taxon>SAR86 cluster</taxon>
    </lineage>
</organism>
<dbReference type="PANTHER" id="PTHR46623">
    <property type="entry name" value="CARBOXYMETHYLENEBUTENOLIDASE-RELATED"/>
    <property type="match status" value="1"/>
</dbReference>
<comment type="caution">
    <text evidence="2">The sequence shown here is derived from an EMBL/GenBank/DDBJ whole genome shotgun (WGS) entry which is preliminary data.</text>
</comment>
<keyword evidence="2" id="KW-0378">Hydrolase</keyword>
<evidence type="ECO:0000313" key="3">
    <source>
        <dbReference type="Proteomes" id="UP000754644"/>
    </source>
</evidence>
<reference evidence="2" key="1">
    <citation type="submission" date="2020-05" db="EMBL/GenBank/DDBJ databases">
        <title>Sulfur intermediates as new biogeochemical hubs in an aquatic model microbial ecosystem.</title>
        <authorList>
            <person name="Vigneron A."/>
        </authorList>
    </citation>
    <scope>NUCLEOTIDE SEQUENCE</scope>
    <source>
        <strain evidence="2">Bin.250</strain>
    </source>
</reference>